<protein>
    <submittedName>
        <fullName evidence="1">Uncharacterized protein</fullName>
    </submittedName>
</protein>
<accession>A0A4D6NDD9</accession>
<dbReference type="Proteomes" id="UP000501690">
    <property type="component" value="Linkage Group LG10"/>
</dbReference>
<gene>
    <name evidence="1" type="ORF">DEO72_LG10g1779</name>
</gene>
<dbReference type="EMBL" id="CP039354">
    <property type="protein sequence ID" value="QCE10549.1"/>
    <property type="molecule type" value="Genomic_DNA"/>
</dbReference>
<sequence>MKSEASAALENVVDVAPATTTMNVVAAATKARRRNACHHYPSTLCLFRHCTSSSSPFVSRRVDDNATSDYRFSLSLFQICIWVEIIAEDGVIDDGVGRELAMGLGRRKKDREGVFVDCGIKGNEDEMNEGHKKK</sequence>
<proteinExistence type="predicted"/>
<evidence type="ECO:0000313" key="2">
    <source>
        <dbReference type="Proteomes" id="UP000501690"/>
    </source>
</evidence>
<reference evidence="1 2" key="1">
    <citation type="submission" date="2019-04" db="EMBL/GenBank/DDBJ databases">
        <title>An improved genome assembly and genetic linkage map for asparagus bean, Vigna unguiculata ssp. sesquipedialis.</title>
        <authorList>
            <person name="Xia Q."/>
            <person name="Zhang R."/>
            <person name="Dong Y."/>
        </authorList>
    </citation>
    <scope>NUCLEOTIDE SEQUENCE [LARGE SCALE GENOMIC DNA]</scope>
    <source>
        <tissue evidence="1">Leaf</tissue>
    </source>
</reference>
<keyword evidence="2" id="KW-1185">Reference proteome</keyword>
<organism evidence="1 2">
    <name type="scientific">Vigna unguiculata</name>
    <name type="common">Cowpea</name>
    <dbReference type="NCBI Taxonomy" id="3917"/>
    <lineage>
        <taxon>Eukaryota</taxon>
        <taxon>Viridiplantae</taxon>
        <taxon>Streptophyta</taxon>
        <taxon>Embryophyta</taxon>
        <taxon>Tracheophyta</taxon>
        <taxon>Spermatophyta</taxon>
        <taxon>Magnoliopsida</taxon>
        <taxon>eudicotyledons</taxon>
        <taxon>Gunneridae</taxon>
        <taxon>Pentapetalae</taxon>
        <taxon>rosids</taxon>
        <taxon>fabids</taxon>
        <taxon>Fabales</taxon>
        <taxon>Fabaceae</taxon>
        <taxon>Papilionoideae</taxon>
        <taxon>50 kb inversion clade</taxon>
        <taxon>NPAAA clade</taxon>
        <taxon>indigoferoid/millettioid clade</taxon>
        <taxon>Phaseoleae</taxon>
        <taxon>Vigna</taxon>
    </lineage>
</organism>
<evidence type="ECO:0000313" key="1">
    <source>
        <dbReference type="EMBL" id="QCE10549.1"/>
    </source>
</evidence>
<name>A0A4D6NDD9_VIGUN</name>
<dbReference type="AlphaFoldDB" id="A0A4D6NDD9"/>